<dbReference type="SUPFAM" id="SSF48371">
    <property type="entry name" value="ARM repeat"/>
    <property type="match status" value="1"/>
</dbReference>
<name>A0ABQ2KMU8_9MICO</name>
<evidence type="ECO:0000313" key="3">
    <source>
        <dbReference type="Proteomes" id="UP000626982"/>
    </source>
</evidence>
<keyword evidence="1" id="KW-1133">Transmembrane helix</keyword>
<dbReference type="InterPro" id="IPR011989">
    <property type="entry name" value="ARM-like"/>
</dbReference>
<dbReference type="Pfam" id="PF13646">
    <property type="entry name" value="HEAT_2"/>
    <property type="match status" value="2"/>
</dbReference>
<dbReference type="PANTHER" id="PTHR12697:SF5">
    <property type="entry name" value="DEOXYHYPUSINE HYDROXYLASE"/>
    <property type="match status" value="1"/>
</dbReference>
<organism evidence="2 3">
    <name type="scientific">Agrococcus terreus</name>
    <dbReference type="NCBI Taxonomy" id="574649"/>
    <lineage>
        <taxon>Bacteria</taxon>
        <taxon>Bacillati</taxon>
        <taxon>Actinomycetota</taxon>
        <taxon>Actinomycetes</taxon>
        <taxon>Micrococcales</taxon>
        <taxon>Microbacteriaceae</taxon>
        <taxon>Agrococcus</taxon>
    </lineage>
</organism>
<keyword evidence="1" id="KW-0812">Transmembrane</keyword>
<dbReference type="InterPro" id="IPR016024">
    <property type="entry name" value="ARM-type_fold"/>
</dbReference>
<dbReference type="Gene3D" id="1.25.10.10">
    <property type="entry name" value="Leucine-rich Repeat Variant"/>
    <property type="match status" value="2"/>
</dbReference>
<dbReference type="EMBL" id="BMLM01000002">
    <property type="protein sequence ID" value="GGN87858.1"/>
    <property type="molecule type" value="Genomic_DNA"/>
</dbReference>
<dbReference type="RefSeq" id="WP_188718431.1">
    <property type="nucleotide sequence ID" value="NZ_BAABBD010000003.1"/>
</dbReference>
<sequence>MITPLPAEFLWVVLIASSALIVGSLAALLLQRTRRHARARRREALDAQLRPLVLEATVAEGDEIDDVLERVRALARVEREHIGRTAYQMLRDITGEAATNLRAVADAAGLVPRVVADTRSRDAVIRADAAEALGLLAPEGALERLRELARDPSPEVRTVAVRALGGFDDDAAVRSIVAALAADSGVPATVATTALLQQGWAAGDRVRLALEDEDPSVRRGAARVAGILQAPGSAERLVALVDDPLESVRIAAMRSLERVPSRDAVGPLVRAALEGGVLGEAAATTLLAMPGAWTREAIARIDHEAEPGVRRAAGLRRKEAAA</sequence>
<keyword evidence="3" id="KW-1185">Reference proteome</keyword>
<dbReference type="SMART" id="SM00567">
    <property type="entry name" value="EZ_HEAT"/>
    <property type="match status" value="4"/>
</dbReference>
<proteinExistence type="predicted"/>
<gene>
    <name evidence="2" type="ORF">GCM10010968_22810</name>
</gene>
<keyword evidence="1" id="KW-0472">Membrane</keyword>
<feature type="transmembrane region" description="Helical" evidence="1">
    <location>
        <begin position="12"/>
        <end position="30"/>
    </location>
</feature>
<protein>
    <recommendedName>
        <fullName evidence="4">HEAT repeat</fullName>
    </recommendedName>
</protein>
<dbReference type="Proteomes" id="UP000626982">
    <property type="component" value="Unassembled WGS sequence"/>
</dbReference>
<evidence type="ECO:0000256" key="1">
    <source>
        <dbReference type="SAM" id="Phobius"/>
    </source>
</evidence>
<dbReference type="InterPro" id="IPR004155">
    <property type="entry name" value="PBS_lyase_HEAT"/>
</dbReference>
<evidence type="ECO:0000313" key="2">
    <source>
        <dbReference type="EMBL" id="GGN87858.1"/>
    </source>
</evidence>
<accession>A0ABQ2KMU8</accession>
<evidence type="ECO:0008006" key="4">
    <source>
        <dbReference type="Google" id="ProtNLM"/>
    </source>
</evidence>
<dbReference type="PANTHER" id="PTHR12697">
    <property type="entry name" value="PBS LYASE HEAT-LIKE PROTEIN"/>
    <property type="match status" value="1"/>
</dbReference>
<reference evidence="3" key="1">
    <citation type="journal article" date="2019" name="Int. J. Syst. Evol. Microbiol.">
        <title>The Global Catalogue of Microorganisms (GCM) 10K type strain sequencing project: providing services to taxonomists for standard genome sequencing and annotation.</title>
        <authorList>
            <consortium name="The Broad Institute Genomics Platform"/>
            <consortium name="The Broad Institute Genome Sequencing Center for Infectious Disease"/>
            <person name="Wu L."/>
            <person name="Ma J."/>
        </authorList>
    </citation>
    <scope>NUCLEOTIDE SEQUENCE [LARGE SCALE GENOMIC DNA]</scope>
    <source>
        <strain evidence="3">CGMCC 1.6960</strain>
    </source>
</reference>
<comment type="caution">
    <text evidence="2">The sequence shown here is derived from an EMBL/GenBank/DDBJ whole genome shotgun (WGS) entry which is preliminary data.</text>
</comment>